<name>A0AAW7XLQ0_9GAMM</name>
<evidence type="ECO:0000256" key="1">
    <source>
        <dbReference type="SAM" id="Phobius"/>
    </source>
</evidence>
<dbReference type="EMBL" id="JAUYVO010000005">
    <property type="protein sequence ID" value="MDP2522746.1"/>
    <property type="molecule type" value="Genomic_DNA"/>
</dbReference>
<dbReference type="InterPro" id="IPR036249">
    <property type="entry name" value="Thioredoxin-like_sf"/>
</dbReference>
<proteinExistence type="predicted"/>
<gene>
    <name evidence="3" type="ORF">Q4490_16585</name>
    <name evidence="4" type="ORF">Q8W30_09225</name>
</gene>
<dbReference type="Gene3D" id="3.40.30.10">
    <property type="entry name" value="Glutaredoxin"/>
    <property type="match status" value="1"/>
</dbReference>
<accession>A0AAW7XLQ0</accession>
<dbReference type="SUPFAM" id="SSF52833">
    <property type="entry name" value="Thioredoxin-like"/>
    <property type="match status" value="1"/>
</dbReference>
<dbReference type="EMBL" id="JAUOPG010000013">
    <property type="protein sequence ID" value="MDO6455181.1"/>
    <property type="molecule type" value="Genomic_DNA"/>
</dbReference>
<evidence type="ECO:0000313" key="6">
    <source>
        <dbReference type="Proteomes" id="UP001177341"/>
    </source>
</evidence>
<evidence type="ECO:0000313" key="5">
    <source>
        <dbReference type="Proteomes" id="UP001169862"/>
    </source>
</evidence>
<keyword evidence="1" id="KW-0472">Membrane</keyword>
<reference evidence="3" key="1">
    <citation type="submission" date="2023-07" db="EMBL/GenBank/DDBJ databases">
        <title>Genome content predicts the carbon catabolic preferences of heterotrophic bacteria.</title>
        <authorList>
            <person name="Gralka M."/>
        </authorList>
    </citation>
    <scope>NUCLEOTIDE SEQUENCE</scope>
    <source>
        <strain evidence="4">5G01</strain>
        <strain evidence="3">I2M16</strain>
    </source>
</reference>
<keyword evidence="1" id="KW-1133">Transmembrane helix</keyword>
<dbReference type="Proteomes" id="UP001169862">
    <property type="component" value="Unassembled WGS sequence"/>
</dbReference>
<organism evidence="3 5">
    <name type="scientific">Neptunomonas phycophila</name>
    <dbReference type="NCBI Taxonomy" id="1572645"/>
    <lineage>
        <taxon>Bacteria</taxon>
        <taxon>Pseudomonadati</taxon>
        <taxon>Pseudomonadota</taxon>
        <taxon>Gammaproteobacteria</taxon>
        <taxon>Oceanospirillales</taxon>
        <taxon>Oceanospirillaceae</taxon>
        <taxon>Neptunomonas</taxon>
    </lineage>
</organism>
<dbReference type="Pfam" id="PF20029">
    <property type="entry name" value="DUF6436"/>
    <property type="match status" value="1"/>
</dbReference>
<evidence type="ECO:0000259" key="2">
    <source>
        <dbReference type="Pfam" id="PF20029"/>
    </source>
</evidence>
<evidence type="ECO:0000313" key="4">
    <source>
        <dbReference type="EMBL" id="MDP2522746.1"/>
    </source>
</evidence>
<dbReference type="Proteomes" id="UP001177341">
    <property type="component" value="Unassembled WGS sequence"/>
</dbReference>
<comment type="caution">
    <text evidence="3">The sequence shown here is derived from an EMBL/GenBank/DDBJ whole genome shotgun (WGS) entry which is preliminary data.</text>
</comment>
<feature type="transmembrane region" description="Helical" evidence="1">
    <location>
        <begin position="7"/>
        <end position="28"/>
    </location>
</feature>
<protein>
    <submittedName>
        <fullName evidence="3">DUF6436 domain-containing protein</fullName>
    </submittedName>
</protein>
<sequence>MLKQYKYSVIWAGVLCWLIIIGLTFWWFEFRINRQVDSTQEAVFDSRIYSHNALSRGVKSDGTTVIHYFDISCPCTRFNTPHVRDLIERYSAQGVNFLIRAADVPSLRQANRLFGDQTVRLARENEAPAASPSAIVITGGEVNYIGPYSPEAVCSTAAGDFVGLVLDDLLANKPFKQPTNLAMGCFCEWPSSS</sequence>
<feature type="domain" description="DUF6436" evidence="2">
    <location>
        <begin position="58"/>
        <end position="189"/>
    </location>
</feature>
<evidence type="ECO:0000313" key="3">
    <source>
        <dbReference type="EMBL" id="MDO6455181.1"/>
    </source>
</evidence>
<dbReference type="RefSeq" id="WP_075171708.1">
    <property type="nucleotide sequence ID" value="NZ_CAXHZV010000020.1"/>
</dbReference>
<dbReference type="GeneID" id="89455702"/>
<dbReference type="InterPro" id="IPR045494">
    <property type="entry name" value="DUF6436"/>
</dbReference>
<keyword evidence="6" id="KW-1185">Reference proteome</keyword>
<keyword evidence="1" id="KW-0812">Transmembrane</keyword>
<dbReference type="AlphaFoldDB" id="A0AAW7XLQ0"/>